<comment type="caution">
    <text evidence="2">The sequence shown here is derived from an EMBL/GenBank/DDBJ whole genome shotgun (WGS) entry which is preliminary data.</text>
</comment>
<dbReference type="EMBL" id="AUXT01000150">
    <property type="protein sequence ID" value="KZN47937.1"/>
    <property type="molecule type" value="Genomic_DNA"/>
</dbReference>
<gene>
    <name evidence="2" type="ORF">N482_01480</name>
</gene>
<evidence type="ECO:0000256" key="1">
    <source>
        <dbReference type="SAM" id="SignalP"/>
    </source>
</evidence>
<name>A0A167CQ98_9GAMM</name>
<evidence type="ECO:0000313" key="2">
    <source>
        <dbReference type="EMBL" id="KZN47937.1"/>
    </source>
</evidence>
<feature type="chain" id="PRO_5007884832" evidence="1">
    <location>
        <begin position="20"/>
        <end position="267"/>
    </location>
</feature>
<organism evidence="2 3">
    <name type="scientific">Pseudoalteromonas luteoviolacea NCIMB 1942</name>
    <dbReference type="NCBI Taxonomy" id="1365253"/>
    <lineage>
        <taxon>Bacteria</taxon>
        <taxon>Pseudomonadati</taxon>
        <taxon>Pseudomonadota</taxon>
        <taxon>Gammaproteobacteria</taxon>
        <taxon>Alteromonadales</taxon>
        <taxon>Pseudoalteromonadaceae</taxon>
        <taxon>Pseudoalteromonas</taxon>
    </lineage>
</organism>
<dbReference type="PATRIC" id="fig|1365253.3.peg.2086"/>
<dbReference type="AlphaFoldDB" id="A0A167CQ98"/>
<accession>A0A167CQ98</accession>
<proteinExistence type="predicted"/>
<reference evidence="2 3" key="1">
    <citation type="submission" date="2013-07" db="EMBL/GenBank/DDBJ databases">
        <title>Comparative Genomic and Metabolomic Analysis of Twelve Strains of Pseudoalteromonas luteoviolacea.</title>
        <authorList>
            <person name="Vynne N.G."/>
            <person name="Mansson M."/>
            <person name="Gram L."/>
        </authorList>
    </citation>
    <scope>NUCLEOTIDE SEQUENCE [LARGE SCALE GENOMIC DNA]</scope>
    <source>
        <strain evidence="2 3">NCIMB 1942</strain>
    </source>
</reference>
<evidence type="ECO:0000313" key="3">
    <source>
        <dbReference type="Proteomes" id="UP000076587"/>
    </source>
</evidence>
<dbReference type="RefSeq" id="WP_063376812.1">
    <property type="nucleotide sequence ID" value="NZ_AUXT01000150.1"/>
</dbReference>
<dbReference type="OrthoDB" id="6313956at2"/>
<feature type="signal peptide" evidence="1">
    <location>
        <begin position="1"/>
        <end position="19"/>
    </location>
</feature>
<keyword evidence="1" id="KW-0732">Signal</keyword>
<protein>
    <submittedName>
        <fullName evidence="2">Uncharacterized protein</fullName>
    </submittedName>
</protein>
<dbReference type="Proteomes" id="UP000076587">
    <property type="component" value="Unassembled WGS sequence"/>
</dbReference>
<dbReference type="PROSITE" id="PS51257">
    <property type="entry name" value="PROKAR_LIPOPROTEIN"/>
    <property type="match status" value="1"/>
</dbReference>
<sequence>MRGIISCLAVIGLTGCAMTQPLAPKLSVPSKPLLQKSIYQISYTAELESARIKSVQLPAHVVKKQDTVYIDSSKVTLTDAFRASLINMLKEKGLQVDSQENTDYRLVIQQMDLSYGRDKVYVLNKPSNDHPYIAKISQTSPSKQCSNITVSLSMRLTHNDSADVVWFAKSSVDSAGFQGIPLQYSFTETEKVINEQEVITFVTEQNTEQARKDRYQEPVTIPQYVVQPNTTPLIKVAGACEKTEVSELTPKMMLTLTHNLIDKLNVQ</sequence>